<organism evidence="3 4">
    <name type="scientific">Trema orientale</name>
    <name type="common">Charcoal tree</name>
    <name type="synonym">Celtis orientalis</name>
    <dbReference type="NCBI Taxonomy" id="63057"/>
    <lineage>
        <taxon>Eukaryota</taxon>
        <taxon>Viridiplantae</taxon>
        <taxon>Streptophyta</taxon>
        <taxon>Embryophyta</taxon>
        <taxon>Tracheophyta</taxon>
        <taxon>Spermatophyta</taxon>
        <taxon>Magnoliopsida</taxon>
        <taxon>eudicotyledons</taxon>
        <taxon>Gunneridae</taxon>
        <taxon>Pentapetalae</taxon>
        <taxon>rosids</taxon>
        <taxon>fabids</taxon>
        <taxon>Rosales</taxon>
        <taxon>Cannabaceae</taxon>
        <taxon>Trema</taxon>
    </lineage>
</organism>
<gene>
    <name evidence="3" type="ORF">TorRG33x02_141730</name>
</gene>
<keyword evidence="4" id="KW-1185">Reference proteome</keyword>
<feature type="compositionally biased region" description="Pro residues" evidence="1">
    <location>
        <begin position="24"/>
        <end position="51"/>
    </location>
</feature>
<sequence length="187" mass="20275">MSLLLVLVMIPTTGAAHDRDKPSPHPPPVPSKSPPAAHPPPSRGVPPPHTPTPLSSSSSPSPPIRSPHAKAATLRRIKCPKLLKKEMVARVLKRLRAPQSIKSILNKSAKFGLCVAGKFCSCMMLRFQHLIYGCFAVVGTRCMKRVISNRVYSCTLGCAKSMKNSYQRVDDEVAVGGFCYSKCLKTA</sequence>
<proteinExistence type="predicted"/>
<dbReference type="OrthoDB" id="10376050at2759"/>
<reference evidence="4" key="1">
    <citation type="submission" date="2016-06" db="EMBL/GenBank/DDBJ databases">
        <title>Parallel loss of symbiosis genes in relatives of nitrogen-fixing non-legume Parasponia.</title>
        <authorList>
            <person name="Van Velzen R."/>
            <person name="Holmer R."/>
            <person name="Bu F."/>
            <person name="Rutten L."/>
            <person name="Van Zeijl A."/>
            <person name="Liu W."/>
            <person name="Santuari L."/>
            <person name="Cao Q."/>
            <person name="Sharma T."/>
            <person name="Shen D."/>
            <person name="Roswanjaya Y."/>
            <person name="Wardhani T."/>
            <person name="Kalhor M.S."/>
            <person name="Jansen J."/>
            <person name="Van den Hoogen J."/>
            <person name="Gungor B."/>
            <person name="Hartog M."/>
            <person name="Hontelez J."/>
            <person name="Verver J."/>
            <person name="Yang W.-C."/>
            <person name="Schijlen E."/>
            <person name="Repin R."/>
            <person name="Schilthuizen M."/>
            <person name="Schranz E."/>
            <person name="Heidstra R."/>
            <person name="Miyata K."/>
            <person name="Fedorova E."/>
            <person name="Kohlen W."/>
            <person name="Bisseling T."/>
            <person name="Smit S."/>
            <person name="Geurts R."/>
        </authorList>
    </citation>
    <scope>NUCLEOTIDE SEQUENCE [LARGE SCALE GENOMIC DNA]</scope>
    <source>
        <strain evidence="4">cv. RG33-2</strain>
    </source>
</reference>
<dbReference type="AlphaFoldDB" id="A0A2P5EX79"/>
<dbReference type="Proteomes" id="UP000237000">
    <property type="component" value="Unassembled WGS sequence"/>
</dbReference>
<dbReference type="InParanoid" id="A0A2P5EX79"/>
<feature type="chain" id="PRO_5015181105" evidence="2">
    <location>
        <begin position="17"/>
        <end position="187"/>
    </location>
</feature>
<feature type="region of interest" description="Disordered" evidence="1">
    <location>
        <begin position="14"/>
        <end position="70"/>
    </location>
</feature>
<evidence type="ECO:0000256" key="1">
    <source>
        <dbReference type="SAM" id="MobiDB-lite"/>
    </source>
</evidence>
<protein>
    <submittedName>
        <fullName evidence="3">Uncharacterized protein</fullName>
    </submittedName>
</protein>
<evidence type="ECO:0000313" key="3">
    <source>
        <dbReference type="EMBL" id="PON90141.1"/>
    </source>
</evidence>
<accession>A0A2P5EX79</accession>
<evidence type="ECO:0000313" key="4">
    <source>
        <dbReference type="Proteomes" id="UP000237000"/>
    </source>
</evidence>
<evidence type="ECO:0000256" key="2">
    <source>
        <dbReference type="SAM" id="SignalP"/>
    </source>
</evidence>
<keyword evidence="2" id="KW-0732">Signal</keyword>
<dbReference type="EMBL" id="JXTC01000087">
    <property type="protein sequence ID" value="PON90141.1"/>
    <property type="molecule type" value="Genomic_DNA"/>
</dbReference>
<comment type="caution">
    <text evidence="3">The sequence shown here is derived from an EMBL/GenBank/DDBJ whole genome shotgun (WGS) entry which is preliminary data.</text>
</comment>
<feature type="signal peptide" evidence="2">
    <location>
        <begin position="1"/>
        <end position="16"/>
    </location>
</feature>
<name>A0A2P5EX79_TREOI</name>